<evidence type="ECO:0000313" key="4">
    <source>
        <dbReference type="EMBL" id="KAK9738271.1"/>
    </source>
</evidence>
<protein>
    <submittedName>
        <fullName evidence="4">C terminal SARAH domain of Mst1</fullName>
    </submittedName>
</protein>
<dbReference type="EMBL" id="JASPKY010000088">
    <property type="protein sequence ID" value="KAK9738271.1"/>
    <property type="molecule type" value="Genomic_DNA"/>
</dbReference>
<keyword evidence="1" id="KW-0723">Serine/threonine-protein kinase</keyword>
<dbReference type="InterPro" id="IPR024205">
    <property type="entry name" value="Mst1_2_SARAH_domain"/>
</dbReference>
<evidence type="ECO:0000313" key="5">
    <source>
        <dbReference type="Proteomes" id="UP001458880"/>
    </source>
</evidence>
<organism evidence="4 5">
    <name type="scientific">Popillia japonica</name>
    <name type="common">Japanese beetle</name>
    <dbReference type="NCBI Taxonomy" id="7064"/>
    <lineage>
        <taxon>Eukaryota</taxon>
        <taxon>Metazoa</taxon>
        <taxon>Ecdysozoa</taxon>
        <taxon>Arthropoda</taxon>
        <taxon>Hexapoda</taxon>
        <taxon>Insecta</taxon>
        <taxon>Pterygota</taxon>
        <taxon>Neoptera</taxon>
        <taxon>Endopterygota</taxon>
        <taxon>Coleoptera</taxon>
        <taxon>Polyphaga</taxon>
        <taxon>Scarabaeiformia</taxon>
        <taxon>Scarabaeidae</taxon>
        <taxon>Rutelinae</taxon>
        <taxon>Popillia</taxon>
    </lineage>
</organism>
<dbReference type="GO" id="GO:0004674">
    <property type="term" value="F:protein serine/threonine kinase activity"/>
    <property type="evidence" value="ECO:0007669"/>
    <property type="project" value="UniProtKB-KW"/>
</dbReference>
<evidence type="ECO:0000259" key="3">
    <source>
        <dbReference type="PROSITE" id="PS50951"/>
    </source>
</evidence>
<dbReference type="Pfam" id="PF11629">
    <property type="entry name" value="Mst1_SARAH"/>
    <property type="match status" value="1"/>
</dbReference>
<name>A0AAW1LWX1_POPJA</name>
<dbReference type="GO" id="GO:0007165">
    <property type="term" value="P:signal transduction"/>
    <property type="evidence" value="ECO:0007669"/>
    <property type="project" value="InterPro"/>
</dbReference>
<keyword evidence="2" id="KW-0808">Transferase</keyword>
<keyword evidence="5" id="KW-1185">Reference proteome</keyword>
<dbReference type="FunFam" id="4.10.170.10:FF:000002">
    <property type="entry name" value="serine/threonine-protein kinase 3"/>
    <property type="match status" value="1"/>
</dbReference>
<evidence type="ECO:0000256" key="2">
    <source>
        <dbReference type="ARBA" id="ARBA00022777"/>
    </source>
</evidence>
<comment type="caution">
    <text evidence="4">The sequence shown here is derived from an EMBL/GenBank/DDBJ whole genome shotgun (WGS) entry which is preliminary data.</text>
</comment>
<proteinExistence type="predicted"/>
<accession>A0AAW1LWX1</accession>
<gene>
    <name evidence="4" type="ORF">QE152_g9973</name>
</gene>
<evidence type="ECO:0000256" key="1">
    <source>
        <dbReference type="ARBA" id="ARBA00022527"/>
    </source>
</evidence>
<sequence length="177" mass="20564">MLEEICKIRDNQNNLSKKLDKHNLNICTIRDTNEDTLVLSKDDMVLPLNFNSGITQAESDLGTMVVNSDTDEESCVKRTQIAKFSFGESGDIKTQSASYRSQTNSPVSLHTFIQQVPLVNADLEYLKYLNYEELQERMTALDAEMEREIDELRQRYQIKRQPMLDAIDAKRRRQQHF</sequence>
<feature type="domain" description="SARAH" evidence="3">
    <location>
        <begin position="123"/>
        <end position="170"/>
    </location>
</feature>
<dbReference type="Gene3D" id="1.10.287.4270">
    <property type="match status" value="1"/>
</dbReference>
<dbReference type="Proteomes" id="UP001458880">
    <property type="component" value="Unassembled WGS sequence"/>
</dbReference>
<dbReference type="InterPro" id="IPR011524">
    <property type="entry name" value="SARAH_dom"/>
</dbReference>
<dbReference type="PROSITE" id="PS50951">
    <property type="entry name" value="SARAH"/>
    <property type="match status" value="1"/>
</dbReference>
<keyword evidence="2" id="KW-0418">Kinase</keyword>
<dbReference type="AlphaFoldDB" id="A0AAW1LWX1"/>
<reference evidence="4 5" key="1">
    <citation type="journal article" date="2024" name="BMC Genomics">
        <title>De novo assembly and annotation of Popillia japonica's genome with initial clues to its potential as an invasive pest.</title>
        <authorList>
            <person name="Cucini C."/>
            <person name="Boschi S."/>
            <person name="Funari R."/>
            <person name="Cardaioli E."/>
            <person name="Iannotti N."/>
            <person name="Marturano G."/>
            <person name="Paoli F."/>
            <person name="Bruttini M."/>
            <person name="Carapelli A."/>
            <person name="Frati F."/>
            <person name="Nardi F."/>
        </authorList>
    </citation>
    <scope>NUCLEOTIDE SEQUENCE [LARGE SCALE GENOMIC DNA]</scope>
    <source>
        <strain evidence="4">DMR45628</strain>
    </source>
</reference>